<evidence type="ECO:0000256" key="1">
    <source>
        <dbReference type="ARBA" id="ARBA00023125"/>
    </source>
</evidence>
<accession>A0A0W0FHU0</accession>
<evidence type="ECO:0000313" key="3">
    <source>
        <dbReference type="EMBL" id="KTB35899.1"/>
    </source>
</evidence>
<keyword evidence="1" id="KW-0238">DNA-binding</keyword>
<feature type="region of interest" description="Disordered" evidence="2">
    <location>
        <begin position="98"/>
        <end position="151"/>
    </location>
</feature>
<dbReference type="Gene3D" id="1.10.150.130">
    <property type="match status" value="1"/>
</dbReference>
<feature type="compositionally biased region" description="Polar residues" evidence="2">
    <location>
        <begin position="190"/>
        <end position="204"/>
    </location>
</feature>
<gene>
    <name evidence="3" type="ORF">WG66_11529</name>
</gene>
<organism evidence="3 4">
    <name type="scientific">Moniliophthora roreri</name>
    <name type="common">Frosty pod rot fungus</name>
    <name type="synonym">Monilia roreri</name>
    <dbReference type="NCBI Taxonomy" id="221103"/>
    <lineage>
        <taxon>Eukaryota</taxon>
        <taxon>Fungi</taxon>
        <taxon>Dikarya</taxon>
        <taxon>Basidiomycota</taxon>
        <taxon>Agaricomycotina</taxon>
        <taxon>Agaricomycetes</taxon>
        <taxon>Agaricomycetidae</taxon>
        <taxon>Agaricales</taxon>
        <taxon>Marasmiineae</taxon>
        <taxon>Marasmiaceae</taxon>
        <taxon>Moniliophthora</taxon>
    </lineage>
</organism>
<protein>
    <submittedName>
        <fullName evidence="3">Uncharacterized protein</fullName>
    </submittedName>
</protein>
<sequence length="375" mass="40764">MPTQTPAEAMASAYAFVATGGRIGSSQVGKETTTEISDGQKQWNSGYSSGLLLPTVSKDITTRSMETTKGLLKGGGMVEAETNPQTIYSDIFTKSLKNRDSISTPDTSQLTTTLQTHHHEASMVPMSSSSHQSPSPTSSIPLSSTMTHPSPNQNIRDLLVSIMLTRLKNVGDKITVPGEGLSNTSDKKPSSSISLPQHGPTNEQAEVTGAVRWPAAPPSRVPSSTNPHPYPAHLPLYPSNLQPHCLAKDRLILWKPINQREFLDHNGRPIDVSEDDLSQLLLVLSRAYAESTLQSYATGLLVYHVFCDTRNIPEDQRAPASPSLISLWISTIAGTYSSAAIKNFVYGVRAWHVVHGIDWQMKEAEMEALLRASHS</sequence>
<dbReference type="InterPro" id="IPR010998">
    <property type="entry name" value="Integrase_recombinase_N"/>
</dbReference>
<feature type="compositionally biased region" description="Low complexity" evidence="2">
    <location>
        <begin position="122"/>
        <end position="147"/>
    </location>
</feature>
<dbReference type="AlphaFoldDB" id="A0A0W0FHU0"/>
<dbReference type="Proteomes" id="UP000054988">
    <property type="component" value="Unassembled WGS sequence"/>
</dbReference>
<dbReference type="GO" id="GO:0003677">
    <property type="term" value="F:DNA binding"/>
    <property type="evidence" value="ECO:0007669"/>
    <property type="project" value="UniProtKB-KW"/>
</dbReference>
<dbReference type="SUPFAM" id="SSF47823">
    <property type="entry name" value="lambda integrase-like, N-terminal domain"/>
    <property type="match status" value="1"/>
</dbReference>
<dbReference type="EMBL" id="LATX01001962">
    <property type="protein sequence ID" value="KTB35899.1"/>
    <property type="molecule type" value="Genomic_DNA"/>
</dbReference>
<feature type="region of interest" description="Disordered" evidence="2">
    <location>
        <begin position="173"/>
        <end position="204"/>
    </location>
</feature>
<name>A0A0W0FHU0_MONRR</name>
<evidence type="ECO:0000313" key="4">
    <source>
        <dbReference type="Proteomes" id="UP000054988"/>
    </source>
</evidence>
<comment type="caution">
    <text evidence="3">The sequence shown here is derived from an EMBL/GenBank/DDBJ whole genome shotgun (WGS) entry which is preliminary data.</text>
</comment>
<reference evidence="3 4" key="1">
    <citation type="submission" date="2015-12" db="EMBL/GenBank/DDBJ databases">
        <title>Draft genome sequence of Moniliophthora roreri, the causal agent of frosty pod rot of cacao.</title>
        <authorList>
            <person name="Aime M.C."/>
            <person name="Diaz-Valderrama J.R."/>
            <person name="Kijpornyongpan T."/>
            <person name="Phillips-Mora W."/>
        </authorList>
    </citation>
    <scope>NUCLEOTIDE SEQUENCE [LARGE SCALE GENOMIC DNA]</scope>
    <source>
        <strain evidence="3 4">MCA 2952</strain>
    </source>
</reference>
<evidence type="ECO:0000256" key="2">
    <source>
        <dbReference type="SAM" id="MobiDB-lite"/>
    </source>
</evidence>
<proteinExistence type="predicted"/>